<dbReference type="EMBL" id="FNVS01000014">
    <property type="protein sequence ID" value="SEG07400.1"/>
    <property type="molecule type" value="Genomic_DNA"/>
</dbReference>
<organism evidence="2 3">
    <name type="scientific">Parabacteroides chinchillae</name>
    <dbReference type="NCBI Taxonomy" id="871327"/>
    <lineage>
        <taxon>Bacteria</taxon>
        <taxon>Pseudomonadati</taxon>
        <taxon>Bacteroidota</taxon>
        <taxon>Bacteroidia</taxon>
        <taxon>Bacteroidales</taxon>
        <taxon>Tannerellaceae</taxon>
        <taxon>Parabacteroides</taxon>
    </lineage>
</organism>
<comment type="similarity">
    <text evidence="1">Belongs to the bactofilin family.</text>
</comment>
<evidence type="ECO:0000313" key="3">
    <source>
        <dbReference type="Proteomes" id="UP000236725"/>
    </source>
</evidence>
<proteinExistence type="inferred from homology"/>
<protein>
    <submittedName>
        <fullName evidence="2">Protein CcmA, bactofilin family</fullName>
    </submittedName>
</protein>
<keyword evidence="3" id="KW-1185">Reference proteome</keyword>
<comment type="caution">
    <text evidence="2">The sequence shown here is derived from an EMBL/GenBank/DDBJ whole genome shotgun (WGS) entry which is preliminary data.</text>
</comment>
<dbReference type="PANTHER" id="PTHR35024">
    <property type="entry name" value="HYPOTHETICAL CYTOSOLIC PROTEIN"/>
    <property type="match status" value="1"/>
</dbReference>
<dbReference type="Proteomes" id="UP000236725">
    <property type="component" value="Unassembled WGS sequence"/>
</dbReference>
<name>A0A8G2F4W8_9BACT</name>
<accession>A0A8G2F4W8</accession>
<sequence>MMGIKQKEESSGSGLHNTLAAGTTVKGNIITETDFRLDGKVEGDVNCSGKIVVGPKGSVTGNINSVNAEILGEVEGSIKVNAKLILKGSAIIKGDIYAQVLEIEPNARFNGACSMSGENKENISKK</sequence>
<dbReference type="Pfam" id="PF04519">
    <property type="entry name" value="Bactofilin"/>
    <property type="match status" value="1"/>
</dbReference>
<evidence type="ECO:0000256" key="1">
    <source>
        <dbReference type="ARBA" id="ARBA00044755"/>
    </source>
</evidence>
<dbReference type="InterPro" id="IPR007607">
    <property type="entry name" value="BacA/B"/>
</dbReference>
<dbReference type="AlphaFoldDB" id="A0A8G2F4W8"/>
<evidence type="ECO:0000313" key="2">
    <source>
        <dbReference type="EMBL" id="SEG07400.1"/>
    </source>
</evidence>
<dbReference type="PANTHER" id="PTHR35024:SF4">
    <property type="entry name" value="POLYMER-FORMING CYTOSKELETAL PROTEIN"/>
    <property type="match status" value="1"/>
</dbReference>
<gene>
    <name evidence="2" type="ORF">SAMN05444001_11412</name>
</gene>
<reference evidence="2 3" key="1">
    <citation type="submission" date="2016-10" db="EMBL/GenBank/DDBJ databases">
        <authorList>
            <person name="Varghese N."/>
            <person name="Submissions S."/>
        </authorList>
    </citation>
    <scope>NUCLEOTIDE SEQUENCE [LARGE SCALE GENOMIC DNA]</scope>
    <source>
        <strain evidence="2 3">DSM 29073</strain>
    </source>
</reference>